<feature type="non-terminal residue" evidence="9">
    <location>
        <position position="101"/>
    </location>
</feature>
<organism evidence="9 10">
    <name type="scientific">Tuber aestivum</name>
    <name type="common">summer truffle</name>
    <dbReference type="NCBI Taxonomy" id="59557"/>
    <lineage>
        <taxon>Eukaryota</taxon>
        <taxon>Fungi</taxon>
        <taxon>Dikarya</taxon>
        <taxon>Ascomycota</taxon>
        <taxon>Pezizomycotina</taxon>
        <taxon>Pezizomycetes</taxon>
        <taxon>Pezizales</taxon>
        <taxon>Tuberaceae</taxon>
        <taxon>Tuber</taxon>
    </lineage>
</organism>
<evidence type="ECO:0000256" key="2">
    <source>
        <dbReference type="ARBA" id="ARBA00004123"/>
    </source>
</evidence>
<dbReference type="PANTHER" id="PTHR22930">
    <property type="match status" value="1"/>
</dbReference>
<evidence type="ECO:0000256" key="4">
    <source>
        <dbReference type="ARBA" id="ARBA00022722"/>
    </source>
</evidence>
<accession>A0A292PZ41</accession>
<dbReference type="GO" id="GO:0005634">
    <property type="term" value="C:nucleus"/>
    <property type="evidence" value="ECO:0007669"/>
    <property type="project" value="UniProtKB-SubCell"/>
</dbReference>
<comment type="subcellular location">
    <subcellularLocation>
        <location evidence="2">Nucleus</location>
    </subcellularLocation>
</comment>
<dbReference type="GO" id="GO:0046872">
    <property type="term" value="F:metal ion binding"/>
    <property type="evidence" value="ECO:0007669"/>
    <property type="project" value="UniProtKB-KW"/>
</dbReference>
<evidence type="ECO:0000313" key="9">
    <source>
        <dbReference type="EMBL" id="CUS11898.1"/>
    </source>
</evidence>
<keyword evidence="10" id="KW-1185">Reference proteome</keyword>
<dbReference type="EMBL" id="LN891009">
    <property type="protein sequence ID" value="CUS11898.1"/>
    <property type="molecule type" value="Genomic_DNA"/>
</dbReference>
<dbReference type="Pfam" id="PF13359">
    <property type="entry name" value="DDE_Tnp_4"/>
    <property type="match status" value="1"/>
</dbReference>
<dbReference type="GO" id="GO:0016787">
    <property type="term" value="F:hydrolase activity"/>
    <property type="evidence" value="ECO:0007669"/>
    <property type="project" value="UniProtKB-KW"/>
</dbReference>
<evidence type="ECO:0000256" key="5">
    <source>
        <dbReference type="ARBA" id="ARBA00022723"/>
    </source>
</evidence>
<evidence type="ECO:0000313" key="10">
    <source>
        <dbReference type="Proteomes" id="UP001412239"/>
    </source>
</evidence>
<keyword evidence="6" id="KW-0378">Hydrolase</keyword>
<evidence type="ECO:0000256" key="1">
    <source>
        <dbReference type="ARBA" id="ARBA00001968"/>
    </source>
</evidence>
<dbReference type="InterPro" id="IPR045249">
    <property type="entry name" value="HARBI1-like"/>
</dbReference>
<dbReference type="PANTHER" id="PTHR22930:SF271">
    <property type="entry name" value="OS03G0643050 PROTEIN"/>
    <property type="match status" value="1"/>
</dbReference>
<reference evidence="9" key="1">
    <citation type="submission" date="2015-10" db="EMBL/GenBank/DDBJ databases">
        <authorList>
            <person name="Regsiter A."/>
            <person name="william w."/>
        </authorList>
    </citation>
    <scope>NUCLEOTIDE SEQUENCE</scope>
    <source>
        <strain evidence="9">Montdore</strain>
    </source>
</reference>
<name>A0A292PZ41_9PEZI</name>
<dbReference type="Proteomes" id="UP001412239">
    <property type="component" value="Unassembled WGS sequence"/>
</dbReference>
<sequence length="101" mass="11699">MFQFVLAGWEGSAYDAVVLSDAIAKGFHMPRQNFYLVDHAGYTSSSQFFTPYRNVRYYLKEQIIGNQVPSMVKELYNLHHASARNCVERILGMLKYQFPIL</sequence>
<evidence type="ECO:0000259" key="8">
    <source>
        <dbReference type="Pfam" id="PF13359"/>
    </source>
</evidence>
<keyword evidence="5" id="KW-0479">Metal-binding</keyword>
<dbReference type="AlphaFoldDB" id="A0A292PZ41"/>
<evidence type="ECO:0000256" key="7">
    <source>
        <dbReference type="ARBA" id="ARBA00023242"/>
    </source>
</evidence>
<gene>
    <name evidence="9" type="ORF">GSTUAT00004035001</name>
</gene>
<comment type="cofactor">
    <cofactor evidence="1">
        <name>a divalent metal cation</name>
        <dbReference type="ChEBI" id="CHEBI:60240"/>
    </cofactor>
</comment>
<keyword evidence="4" id="KW-0540">Nuclease</keyword>
<evidence type="ECO:0000256" key="6">
    <source>
        <dbReference type="ARBA" id="ARBA00022801"/>
    </source>
</evidence>
<proteinExistence type="inferred from homology"/>
<comment type="similarity">
    <text evidence="3">Belongs to the HARBI1 family.</text>
</comment>
<evidence type="ECO:0000256" key="3">
    <source>
        <dbReference type="ARBA" id="ARBA00006958"/>
    </source>
</evidence>
<dbReference type="InterPro" id="IPR027806">
    <property type="entry name" value="HARBI1_dom"/>
</dbReference>
<keyword evidence="7" id="KW-0539">Nucleus</keyword>
<dbReference type="GO" id="GO:0004518">
    <property type="term" value="F:nuclease activity"/>
    <property type="evidence" value="ECO:0007669"/>
    <property type="project" value="UniProtKB-KW"/>
</dbReference>
<protein>
    <recommendedName>
        <fullName evidence="8">DDE Tnp4 domain-containing protein</fullName>
    </recommendedName>
</protein>
<feature type="domain" description="DDE Tnp4" evidence="8">
    <location>
        <begin position="3"/>
        <end position="101"/>
    </location>
</feature>